<accession>A0AAX4I1Z7</accession>
<feature type="region of interest" description="Disordered" evidence="1">
    <location>
        <begin position="1"/>
        <end position="20"/>
    </location>
</feature>
<organism evidence="2 3">
    <name type="scientific">Colletotrichum destructivum</name>
    <dbReference type="NCBI Taxonomy" id="34406"/>
    <lineage>
        <taxon>Eukaryota</taxon>
        <taxon>Fungi</taxon>
        <taxon>Dikarya</taxon>
        <taxon>Ascomycota</taxon>
        <taxon>Pezizomycotina</taxon>
        <taxon>Sordariomycetes</taxon>
        <taxon>Hypocreomycetidae</taxon>
        <taxon>Glomerellales</taxon>
        <taxon>Glomerellaceae</taxon>
        <taxon>Colletotrichum</taxon>
        <taxon>Colletotrichum destructivum species complex</taxon>
    </lineage>
</organism>
<evidence type="ECO:0000313" key="2">
    <source>
        <dbReference type="EMBL" id="WQF77397.1"/>
    </source>
</evidence>
<sequence>MAWALLGQRAGSPSSSVVRGHRASKCTWATGLVTSCAPSPSSQAPSKRTHTSGQPWCTYMIRRLGYQGRGMYRMHTTCSHLTHSTPTVPRHQQPNAAILGGRTHEDPPLFGGVPYVLLSLNVKSVRAISQAGRQTDWRDAVRQVAV</sequence>
<protein>
    <submittedName>
        <fullName evidence="2">Uncharacterized protein</fullName>
    </submittedName>
</protein>
<dbReference type="GeneID" id="87938914"/>
<dbReference type="KEGG" id="cdet:87938914"/>
<dbReference type="EMBL" id="CP137306">
    <property type="protein sequence ID" value="WQF77397.1"/>
    <property type="molecule type" value="Genomic_DNA"/>
</dbReference>
<gene>
    <name evidence="2" type="ORF">CDEST_02411</name>
</gene>
<dbReference type="AlphaFoldDB" id="A0AAX4I1Z7"/>
<dbReference type="RefSeq" id="XP_062774621.1">
    <property type="nucleotide sequence ID" value="XM_062918570.1"/>
</dbReference>
<evidence type="ECO:0000313" key="3">
    <source>
        <dbReference type="Proteomes" id="UP001322277"/>
    </source>
</evidence>
<keyword evidence="3" id="KW-1185">Reference proteome</keyword>
<name>A0AAX4I1Z7_9PEZI</name>
<dbReference type="Proteomes" id="UP001322277">
    <property type="component" value="Chromosome 2"/>
</dbReference>
<evidence type="ECO:0000256" key="1">
    <source>
        <dbReference type="SAM" id="MobiDB-lite"/>
    </source>
</evidence>
<reference evidence="3" key="1">
    <citation type="journal article" date="2023" name="bioRxiv">
        <title>Complete genome of the Medicago anthracnose fungus, Colletotrichum destructivum, reveals a mini-chromosome-like region within a core chromosome.</title>
        <authorList>
            <person name="Lapalu N."/>
            <person name="Simon A."/>
            <person name="Lu A."/>
            <person name="Plaumann P.-L."/>
            <person name="Amselem J."/>
            <person name="Pigne S."/>
            <person name="Auger A."/>
            <person name="Koch C."/>
            <person name="Dallery J.-F."/>
            <person name="O'Connell R.J."/>
        </authorList>
    </citation>
    <scope>NUCLEOTIDE SEQUENCE [LARGE SCALE GENOMIC DNA]</scope>
    <source>
        <strain evidence="3">CBS 520.97</strain>
    </source>
</reference>
<proteinExistence type="predicted"/>